<dbReference type="OrthoDB" id="1095575at2"/>
<evidence type="ECO:0000313" key="3">
    <source>
        <dbReference type="EMBL" id="SKB26430.1"/>
    </source>
</evidence>
<dbReference type="AlphaFoldDB" id="A0A1T4ZUL9"/>
<keyword evidence="1" id="KW-0732">Signal</keyword>
<gene>
    <name evidence="3" type="ORF">SAMN05660226_00116</name>
</gene>
<dbReference type="SUPFAM" id="SSF52833">
    <property type="entry name" value="Thioredoxin-like"/>
    <property type="match status" value="1"/>
</dbReference>
<protein>
    <submittedName>
        <fullName evidence="3">Peroxiredoxin</fullName>
    </submittedName>
</protein>
<feature type="chain" id="PRO_5012639990" evidence="1">
    <location>
        <begin position="25"/>
        <end position="455"/>
    </location>
</feature>
<dbReference type="GO" id="GO:0016491">
    <property type="term" value="F:oxidoreductase activity"/>
    <property type="evidence" value="ECO:0007669"/>
    <property type="project" value="InterPro"/>
</dbReference>
<accession>A0A1T4ZUL9</accession>
<feature type="domain" description="Thioredoxin" evidence="2">
    <location>
        <begin position="315"/>
        <end position="453"/>
    </location>
</feature>
<evidence type="ECO:0000313" key="4">
    <source>
        <dbReference type="Proteomes" id="UP000190541"/>
    </source>
</evidence>
<feature type="signal peptide" evidence="1">
    <location>
        <begin position="1"/>
        <end position="24"/>
    </location>
</feature>
<dbReference type="Proteomes" id="UP000190541">
    <property type="component" value="Unassembled WGS sequence"/>
</dbReference>
<reference evidence="3 4" key="1">
    <citation type="submission" date="2017-02" db="EMBL/GenBank/DDBJ databases">
        <authorList>
            <person name="Peterson S.W."/>
        </authorList>
    </citation>
    <scope>NUCLEOTIDE SEQUENCE [LARGE SCALE GENOMIC DNA]</scope>
    <source>
        <strain evidence="3 4">DSM 22899</strain>
    </source>
</reference>
<dbReference type="InterPro" id="IPR036249">
    <property type="entry name" value="Thioredoxin-like_sf"/>
</dbReference>
<dbReference type="CDD" id="cd02966">
    <property type="entry name" value="TlpA_like_family"/>
    <property type="match status" value="1"/>
</dbReference>
<dbReference type="EMBL" id="FUYS01000001">
    <property type="protein sequence ID" value="SKB26430.1"/>
    <property type="molecule type" value="Genomic_DNA"/>
</dbReference>
<dbReference type="InterPro" id="IPR050553">
    <property type="entry name" value="Thioredoxin_ResA/DsbE_sf"/>
</dbReference>
<name>A0A1T4ZUL9_9SPHI</name>
<keyword evidence="4" id="KW-1185">Reference proteome</keyword>
<dbReference type="InterPro" id="IPR013740">
    <property type="entry name" value="Redoxin"/>
</dbReference>
<organism evidence="3 4">
    <name type="scientific">Parapedobacter luteus</name>
    <dbReference type="NCBI Taxonomy" id="623280"/>
    <lineage>
        <taxon>Bacteria</taxon>
        <taxon>Pseudomonadati</taxon>
        <taxon>Bacteroidota</taxon>
        <taxon>Sphingobacteriia</taxon>
        <taxon>Sphingobacteriales</taxon>
        <taxon>Sphingobacteriaceae</taxon>
        <taxon>Parapedobacter</taxon>
    </lineage>
</organism>
<dbReference type="InterPro" id="IPR013766">
    <property type="entry name" value="Thioredoxin_domain"/>
</dbReference>
<sequence length="455" mass="51283">MISKSLSILLSLTVFLFPSSWTHTQDAGTIYIHGKVANAEGMVYLVDNGETGDFKTLDESHHLNLNDKGEFEIALSPENQGYYKIGYNQLYLEPGDSIHVRIDLKDPFNSNFSGRGAGKQDYLKSAPLPKAGSYLDGGRTVKQGCSETVDHILSLAREATSVLDSTDGISDKFRELEHARIRADLINSLYMAPSYYVYVHKTEQDSVEAYFEKFKAIMANHIERHATEFADTNFLQLTVYRNILPTILEHPQTNTEAVSRLEDWQIANRIYRALTRGVESNDSVALASIPNDIDRVKSPLYASALKRSLLALTTFKPGEKAVDFEIHDGSGNITHLSDYEGKVIYIDFWATWCVPCIEERPNFQHLGALYHNKDVVFLSLSVDTDHGKWMDFLKSTDQNFTLEGLVDRHSMPAYNVVQIPRYVLIDKRFTLVDLSAPKPSSSDIQQVLDRLTALD</sequence>
<dbReference type="Gene3D" id="3.40.30.10">
    <property type="entry name" value="Glutaredoxin"/>
    <property type="match status" value="1"/>
</dbReference>
<proteinExistence type="predicted"/>
<dbReference type="STRING" id="623280.SAMN05660226_00116"/>
<dbReference type="Pfam" id="PF08534">
    <property type="entry name" value="Redoxin"/>
    <property type="match status" value="1"/>
</dbReference>
<dbReference type="RefSeq" id="WP_079714863.1">
    <property type="nucleotide sequence ID" value="NZ_FUYS01000001.1"/>
</dbReference>
<dbReference type="PROSITE" id="PS51352">
    <property type="entry name" value="THIOREDOXIN_2"/>
    <property type="match status" value="1"/>
</dbReference>
<evidence type="ECO:0000259" key="2">
    <source>
        <dbReference type="PROSITE" id="PS51352"/>
    </source>
</evidence>
<evidence type="ECO:0000256" key="1">
    <source>
        <dbReference type="SAM" id="SignalP"/>
    </source>
</evidence>
<dbReference type="PANTHER" id="PTHR42852">
    <property type="entry name" value="THIOL:DISULFIDE INTERCHANGE PROTEIN DSBE"/>
    <property type="match status" value="1"/>
</dbReference>
<dbReference type="PANTHER" id="PTHR42852:SF13">
    <property type="entry name" value="PROTEIN DIPZ"/>
    <property type="match status" value="1"/>
</dbReference>